<evidence type="ECO:0000256" key="1">
    <source>
        <dbReference type="ARBA" id="ARBA00022618"/>
    </source>
</evidence>
<keyword evidence="7 8" id="KW-0131">Cell cycle</keyword>
<dbReference type="HAMAP" id="MF_00728">
    <property type="entry name" value="EzrA"/>
    <property type="match status" value="1"/>
</dbReference>
<dbReference type="GO" id="GO:0005886">
    <property type="term" value="C:plasma membrane"/>
    <property type="evidence" value="ECO:0007669"/>
    <property type="project" value="UniProtKB-SubCell"/>
</dbReference>
<evidence type="ECO:0000256" key="6">
    <source>
        <dbReference type="ARBA" id="ARBA00023210"/>
    </source>
</evidence>
<dbReference type="RefSeq" id="WP_109305247.1">
    <property type="nucleotide sequence ID" value="NZ_BJUF01000075.1"/>
</dbReference>
<keyword evidence="1 8" id="KW-0132">Cell division</keyword>
<proteinExistence type="inferred from homology"/>
<gene>
    <name evidence="8" type="primary">ezrA</name>
    <name evidence="10" type="ORF">DEX24_04675</name>
</gene>
<name>A0A2U3ANV7_9BACL</name>
<dbReference type="GO" id="GO:0000921">
    <property type="term" value="P:septin ring assembly"/>
    <property type="evidence" value="ECO:0007669"/>
    <property type="project" value="InterPro"/>
</dbReference>
<keyword evidence="2 8" id="KW-0812">Transmembrane</keyword>
<dbReference type="InterPro" id="IPR010379">
    <property type="entry name" value="EzrA"/>
</dbReference>
<accession>A0A2U3ANV7</accession>
<protein>
    <recommendedName>
        <fullName evidence="8">Septation ring formation regulator EzrA</fullName>
    </recommendedName>
</protein>
<feature type="topological domain" description="Extracellular" evidence="8">
    <location>
        <begin position="1"/>
        <end position="2"/>
    </location>
</feature>
<dbReference type="OrthoDB" id="1654473at2"/>
<sequence length="566" mass="65695">MEYIIPVVIVLLVFVVGVFVFRKKHHTEISRLDQKKLDIQNKPVLEELSKVKSLNMSGQAEEMFERWRNKWTELIDVEMPKIDELLFQVEEFVDKFQLKKATVLEMEIEKLIENYDAEMEVILKELNELMESEQQNRIEIEQLKDDYRSARKTLLAHQYAFGAAGEPLEKRLEAFPPAFEEYDHMTVQGNYMQAKEIVIDLHQQGVEIFRLINEIPTLLTEIQHKIPADLNDIRNGHIEMTEQSFFLLHLEIPEKLDDIEHLLPHYKEQVTKLETTDVSAAIEQIKTDIDSFYDLLEKEVVAKQYVDANFPPIGLYLAELIQDINELKVEADIVKKSYHLTEKEMLIPIESKAQLNSVKQRYELLAVEVQERQSAYSSIHEELLELQKLMDQEAEKRAVFAERMSSLRVNEDKGRDQLTALQKRLHAVERKISKANTPGTPEEIDARISEAEEQLFVVNKGLNEVPINMGTIVADIEKGHQYVTEIEVVVEEMLENINLIELLIQYGNRYRMVKPGMNERLLEAEEAFRDLRFNRALEIVATAVETAEPGALKKMKVQVKDTVTKG</sequence>
<keyword evidence="3 8" id="KW-1133">Transmembrane helix</keyword>
<evidence type="ECO:0000313" key="10">
    <source>
        <dbReference type="EMBL" id="PWI26224.1"/>
    </source>
</evidence>
<feature type="transmembrane region" description="Helical" evidence="9">
    <location>
        <begin position="6"/>
        <end position="22"/>
    </location>
</feature>
<keyword evidence="4 8" id="KW-0175">Coiled coil</keyword>
<evidence type="ECO:0000256" key="7">
    <source>
        <dbReference type="ARBA" id="ARBA00023306"/>
    </source>
</evidence>
<dbReference type="Proteomes" id="UP000245938">
    <property type="component" value="Unassembled WGS sequence"/>
</dbReference>
<dbReference type="EMBL" id="QFVR01000004">
    <property type="protein sequence ID" value="PWI26224.1"/>
    <property type="molecule type" value="Genomic_DNA"/>
</dbReference>
<evidence type="ECO:0000256" key="8">
    <source>
        <dbReference type="HAMAP-Rule" id="MF_00728"/>
    </source>
</evidence>
<evidence type="ECO:0000256" key="2">
    <source>
        <dbReference type="ARBA" id="ARBA00022692"/>
    </source>
</evidence>
<evidence type="ECO:0000256" key="3">
    <source>
        <dbReference type="ARBA" id="ARBA00022989"/>
    </source>
</evidence>
<comment type="subcellular location">
    <subcellularLocation>
        <location evidence="8">Cell membrane</location>
        <topology evidence="8">Single-pass membrane protein</topology>
    </subcellularLocation>
    <text evidence="8">Colocalized with FtsZ to the nascent septal site.</text>
</comment>
<reference evidence="10 11" key="1">
    <citation type="submission" date="2018-05" db="EMBL/GenBank/DDBJ databases">
        <title>Kurthia sibirica genome sequence.</title>
        <authorList>
            <person name="Maclea K.S."/>
            <person name="Goen A.E."/>
        </authorList>
    </citation>
    <scope>NUCLEOTIDE SEQUENCE [LARGE SCALE GENOMIC DNA]</scope>
    <source>
        <strain evidence="10 11">ATCC 49154</strain>
    </source>
</reference>
<comment type="similarity">
    <text evidence="8">Belongs to the EzrA family.</text>
</comment>
<dbReference type="GO" id="GO:0005940">
    <property type="term" value="C:septin ring"/>
    <property type="evidence" value="ECO:0007669"/>
    <property type="project" value="InterPro"/>
</dbReference>
<comment type="function">
    <text evidence="8">Negative regulator of FtsZ ring formation; modulates the frequency and position of FtsZ ring formation. Inhibits FtsZ ring formation at polar sites. Interacts either with FtsZ or with one of its binding partners to promote depolymerization.</text>
</comment>
<evidence type="ECO:0000256" key="5">
    <source>
        <dbReference type="ARBA" id="ARBA00023136"/>
    </source>
</evidence>
<keyword evidence="11" id="KW-1185">Reference proteome</keyword>
<comment type="caution">
    <text evidence="10">The sequence shown here is derived from an EMBL/GenBank/DDBJ whole genome shotgun (WGS) entry which is preliminary data.</text>
</comment>
<dbReference type="GO" id="GO:0000917">
    <property type="term" value="P:division septum assembly"/>
    <property type="evidence" value="ECO:0007669"/>
    <property type="project" value="UniProtKB-KW"/>
</dbReference>
<dbReference type="Pfam" id="PF06160">
    <property type="entry name" value="EzrA"/>
    <property type="match status" value="1"/>
</dbReference>
<keyword evidence="8" id="KW-1003">Cell membrane</keyword>
<evidence type="ECO:0000313" key="11">
    <source>
        <dbReference type="Proteomes" id="UP000245938"/>
    </source>
</evidence>
<organism evidence="10 11">
    <name type="scientific">Kurthia sibirica</name>
    <dbReference type="NCBI Taxonomy" id="202750"/>
    <lineage>
        <taxon>Bacteria</taxon>
        <taxon>Bacillati</taxon>
        <taxon>Bacillota</taxon>
        <taxon>Bacilli</taxon>
        <taxon>Bacillales</taxon>
        <taxon>Caryophanaceae</taxon>
        <taxon>Kurthia</taxon>
    </lineage>
</organism>
<keyword evidence="5 8" id="KW-0472">Membrane</keyword>
<keyword evidence="6 8" id="KW-0717">Septation</keyword>
<feature type="topological domain" description="Cytoplasmic" evidence="8">
    <location>
        <begin position="22"/>
        <end position="566"/>
    </location>
</feature>
<evidence type="ECO:0000256" key="9">
    <source>
        <dbReference type="SAM" id="Phobius"/>
    </source>
</evidence>
<feature type="coiled-coil region" evidence="8">
    <location>
        <begin position="112"/>
        <end position="146"/>
    </location>
</feature>
<evidence type="ECO:0000256" key="4">
    <source>
        <dbReference type="ARBA" id="ARBA00023054"/>
    </source>
</evidence>
<dbReference type="AlphaFoldDB" id="A0A2U3ANV7"/>